<protein>
    <submittedName>
        <fullName evidence="1">1,4-beta-xylanase</fullName>
    </submittedName>
</protein>
<accession>A0ABU5PKA0</accession>
<evidence type="ECO:0000313" key="2">
    <source>
        <dbReference type="Proteomes" id="UP001292216"/>
    </source>
</evidence>
<proteinExistence type="predicted"/>
<sequence>MQSLEPYIAGMTWGFMGVRGTWGNETAAHSMEMMAKVTRSNWTAIAFAALQATAFSTDIPFWEAPTVTDEEVRWAIRKAHSLGLKVCLKPIVNCADGTWRAHINFFDRDVPCEPKWSDWFASYRAYLLHFAQIAEETGCEMFCIGCEMVQTDRREAEWRALIADIRQVYHGPLTYNCDKYQEDNVMWWDALDVISSSGYYPIGDWDRQLDRIESVVRRYGKPFLFMEAGCPSRTGSANVPNDWTLQGAVNEAEQAEYYRTMLEKCGERDWVRGLMLWDWPARLYDRSQAATNDGYCIYGKEAETVVAEAYAAKLNAIER</sequence>
<dbReference type="InterPro" id="IPR055151">
    <property type="entry name" value="GH113"/>
</dbReference>
<comment type="caution">
    <text evidence="1">The sequence shown here is derived from an EMBL/GenBank/DDBJ whole genome shotgun (WGS) entry which is preliminary data.</text>
</comment>
<organism evidence="1 2">
    <name type="scientific">Paenibacillus phoenicis</name>
    <dbReference type="NCBI Taxonomy" id="554117"/>
    <lineage>
        <taxon>Bacteria</taxon>
        <taxon>Bacillati</taxon>
        <taxon>Bacillota</taxon>
        <taxon>Bacilli</taxon>
        <taxon>Bacillales</taxon>
        <taxon>Paenibacillaceae</taxon>
        <taxon>Paenibacillus</taxon>
    </lineage>
</organism>
<dbReference type="Gene3D" id="3.20.20.80">
    <property type="entry name" value="Glycosidases"/>
    <property type="match status" value="1"/>
</dbReference>
<dbReference type="RefSeq" id="WP_028539691.1">
    <property type="nucleotide sequence ID" value="NZ_CBCSKM010000004.1"/>
</dbReference>
<keyword evidence="2" id="KW-1185">Reference proteome</keyword>
<evidence type="ECO:0000313" key="1">
    <source>
        <dbReference type="EMBL" id="MEA3570335.1"/>
    </source>
</evidence>
<dbReference type="InterPro" id="IPR017853">
    <property type="entry name" value="GH"/>
</dbReference>
<name>A0ABU5PKA0_9BACL</name>
<gene>
    <name evidence="1" type="ORF">U9M73_10020</name>
</gene>
<dbReference type="Pfam" id="PF22612">
    <property type="entry name" value="GH113"/>
    <property type="match status" value="1"/>
</dbReference>
<dbReference type="SUPFAM" id="SSF51445">
    <property type="entry name" value="(Trans)glycosidases"/>
    <property type="match status" value="1"/>
</dbReference>
<dbReference type="Proteomes" id="UP001292216">
    <property type="component" value="Unassembled WGS sequence"/>
</dbReference>
<reference evidence="1 2" key="1">
    <citation type="submission" date="2023-12" db="EMBL/GenBank/DDBJ databases">
        <title>Whole genome sequencing of Paenibacillus phoenicis isolated from the Phoenix Mars Lander spacecraft assembly facility.</title>
        <authorList>
            <person name="Garcia A."/>
            <person name="Venkateswaran K."/>
        </authorList>
    </citation>
    <scope>NUCLEOTIDE SEQUENCE [LARGE SCALE GENOMIC DNA]</scope>
    <source>
        <strain evidence="1 2">3PO2SA</strain>
    </source>
</reference>
<dbReference type="EMBL" id="JAYERP010000001">
    <property type="protein sequence ID" value="MEA3570335.1"/>
    <property type="molecule type" value="Genomic_DNA"/>
</dbReference>
<dbReference type="CDD" id="cd19606">
    <property type="entry name" value="GH113-like"/>
    <property type="match status" value="1"/>
</dbReference>